<comment type="caution">
    <text evidence="1">The sequence shown here is derived from an EMBL/GenBank/DDBJ whole genome shotgun (WGS) entry which is preliminary data.</text>
</comment>
<proteinExistence type="predicted"/>
<name>A0ACC2SSX2_9FUNG</name>
<dbReference type="Proteomes" id="UP001165960">
    <property type="component" value="Unassembled WGS sequence"/>
</dbReference>
<keyword evidence="2" id="KW-1185">Reference proteome</keyword>
<accession>A0ACC2SSX2</accession>
<gene>
    <name evidence="1" type="ORF">DSO57_1019073</name>
</gene>
<reference evidence="1" key="1">
    <citation type="submission" date="2022-04" db="EMBL/GenBank/DDBJ databases">
        <title>Genome of the entomopathogenic fungus Entomophthora muscae.</title>
        <authorList>
            <person name="Elya C."/>
            <person name="Lovett B.R."/>
            <person name="Lee E."/>
            <person name="Macias A.M."/>
            <person name="Hajek A.E."/>
            <person name="De Bivort B.L."/>
            <person name="Kasson M.T."/>
            <person name="De Fine Licht H.H."/>
            <person name="Stajich J.E."/>
        </authorList>
    </citation>
    <scope>NUCLEOTIDE SEQUENCE</scope>
    <source>
        <strain evidence="1">Berkeley</strain>
    </source>
</reference>
<protein>
    <submittedName>
        <fullName evidence="1">Uncharacterized protein</fullName>
    </submittedName>
</protein>
<dbReference type="EMBL" id="QTSX02004345">
    <property type="protein sequence ID" value="KAJ9065483.1"/>
    <property type="molecule type" value="Genomic_DNA"/>
</dbReference>
<evidence type="ECO:0000313" key="1">
    <source>
        <dbReference type="EMBL" id="KAJ9065483.1"/>
    </source>
</evidence>
<evidence type="ECO:0000313" key="2">
    <source>
        <dbReference type="Proteomes" id="UP001165960"/>
    </source>
</evidence>
<organism evidence="1 2">
    <name type="scientific">Entomophthora muscae</name>
    <dbReference type="NCBI Taxonomy" id="34485"/>
    <lineage>
        <taxon>Eukaryota</taxon>
        <taxon>Fungi</taxon>
        <taxon>Fungi incertae sedis</taxon>
        <taxon>Zoopagomycota</taxon>
        <taxon>Entomophthoromycotina</taxon>
        <taxon>Entomophthoromycetes</taxon>
        <taxon>Entomophthorales</taxon>
        <taxon>Entomophthoraceae</taxon>
        <taxon>Entomophthora</taxon>
    </lineage>
</organism>
<sequence>MDTFLEILYSSIIRVHISTNLIPEVQPSSSITPGHAKISSGNHIYTAPCQENPLQDATEMNFISMKKLNAATAQRESRNFQHPSSIFEPKEHIMPIHTKTVILQVK</sequence>